<gene>
    <name evidence="5" type="ORF">FRX31_013554</name>
</gene>
<dbReference type="Pfam" id="PF25553">
    <property type="entry name" value="BTB-POZ_ANK-like"/>
    <property type="match status" value="1"/>
</dbReference>
<evidence type="ECO:0000259" key="4">
    <source>
        <dbReference type="Pfam" id="PF25553"/>
    </source>
</evidence>
<dbReference type="UniPathway" id="UPA00143"/>
<name>A0A7J6WIU3_THATH</name>
<proteinExistence type="predicted"/>
<organism evidence="5 6">
    <name type="scientific">Thalictrum thalictroides</name>
    <name type="common">Rue-anemone</name>
    <name type="synonym">Anemone thalictroides</name>
    <dbReference type="NCBI Taxonomy" id="46969"/>
    <lineage>
        <taxon>Eukaryota</taxon>
        <taxon>Viridiplantae</taxon>
        <taxon>Streptophyta</taxon>
        <taxon>Embryophyta</taxon>
        <taxon>Tracheophyta</taxon>
        <taxon>Spermatophyta</taxon>
        <taxon>Magnoliopsida</taxon>
        <taxon>Ranunculales</taxon>
        <taxon>Ranunculaceae</taxon>
        <taxon>Thalictroideae</taxon>
        <taxon>Thalictrum</taxon>
    </lineage>
</organism>
<evidence type="ECO:0000313" key="6">
    <source>
        <dbReference type="Proteomes" id="UP000554482"/>
    </source>
</evidence>
<comment type="caution">
    <text evidence="5">The sequence shown here is derived from an EMBL/GenBank/DDBJ whole genome shotgun (WGS) entry which is preliminary data.</text>
</comment>
<keyword evidence="6" id="KW-1185">Reference proteome</keyword>
<dbReference type="OrthoDB" id="671361at2759"/>
<dbReference type="AlphaFoldDB" id="A0A7J6WIU3"/>
<accession>A0A7J6WIU3</accession>
<comment type="pathway">
    <text evidence="2">Protein modification; protein ubiquitination.</text>
</comment>
<dbReference type="EMBL" id="JABWDY010015423">
    <property type="protein sequence ID" value="KAF5196858.1"/>
    <property type="molecule type" value="Genomic_DNA"/>
</dbReference>
<evidence type="ECO:0000313" key="5">
    <source>
        <dbReference type="EMBL" id="KAF5196858.1"/>
    </source>
</evidence>
<evidence type="ECO:0000256" key="2">
    <source>
        <dbReference type="ARBA" id="ARBA00004906"/>
    </source>
</evidence>
<dbReference type="GO" id="GO:0016567">
    <property type="term" value="P:protein ubiquitination"/>
    <property type="evidence" value="ECO:0007669"/>
    <property type="project" value="UniProtKB-UniPathway"/>
</dbReference>
<comment type="function">
    <text evidence="1">May act as a substrate-specific adapter of an E3 ubiquitin-protein ligase complex (CUL3-RBX1-BTB) which mediates the ubiquitination and subsequent proteasomal degradation of target proteins.</text>
</comment>
<reference evidence="5 6" key="1">
    <citation type="submission" date="2020-06" db="EMBL/GenBank/DDBJ databases">
        <title>Transcriptomic and genomic resources for Thalictrum thalictroides and T. hernandezii: Facilitating candidate gene discovery in an emerging model plant lineage.</title>
        <authorList>
            <person name="Arias T."/>
            <person name="Riano-Pachon D.M."/>
            <person name="Di Stilio V.S."/>
        </authorList>
    </citation>
    <scope>NUCLEOTIDE SEQUENCE [LARGE SCALE GENOMIC DNA]</scope>
    <source>
        <strain evidence="6">cv. WT478/WT964</strain>
        <tissue evidence="5">Leaves</tissue>
    </source>
</reference>
<dbReference type="Proteomes" id="UP000554482">
    <property type="component" value="Unassembled WGS sequence"/>
</dbReference>
<dbReference type="PANTHER" id="PTHR31060:SF33">
    <property type="entry name" value="OS04G0278000 PROTEIN"/>
    <property type="match status" value="1"/>
</dbReference>
<sequence>MTDSGQSRRCRRPWCCSFGTLPKSPENINPISSKTSNQIQKTNLISTNSSFPSSPQLISRTTLGRVSRIDPRRILSPGRVSPIDSDPPVDPPVVVDVVVPEEETLGLSSSSLIGGGDEEGGDMMLVNENKVFSLEQQQVKNDVCVSVYDVRLSVKGKNGGCLVLELDSEILSASSSVFANLILDCRKKGGGASGNLCRIEVPEVENVGIFHETMELMFEDDIMRRLRKMGVSRAIDVLEVAAVIMFTKGVLSCLKYIEAVPWSESEEDKLRSLFTRVTFDDATTRDVLARLSLPEQTNSQQHLALQLVHSVTTGTDSNSRSELKGLVKDLFAKSSVYEKDLAGLNKEDLYDICQSCLSSLVALFEEASASDSVPEERLTRSKIAKPLIERISKQADSINWLLEILLDQQMAEEFVDVWADQGALLRMHESVSPMVRYELSRISAWIFIALGKGKLQCRSDTRCRVLQAWFTPMLVDFGWLQRCRKGLDVKVLEQAMGQALLTLPMNNQQILFMEWFSCFSRQGTESPNLSKAFQIWWRRSSKSSGTLTLDSR</sequence>
<dbReference type="PANTHER" id="PTHR31060">
    <property type="entry name" value="OSJNBA0011J08.25 PROTEIN-RELATED"/>
    <property type="match status" value="1"/>
</dbReference>
<protein>
    <submittedName>
        <fullName evidence="5">BTB/POZ domain-containing protein</fullName>
    </submittedName>
</protein>
<dbReference type="InterPro" id="IPR058039">
    <property type="entry name" value="At3g05675-like_ankyrin"/>
</dbReference>
<dbReference type="InterPro" id="IPR038920">
    <property type="entry name" value="At3g05675-like"/>
</dbReference>
<feature type="domain" description="At3g05675-like ankyrin-like" evidence="4">
    <location>
        <begin position="297"/>
        <end position="540"/>
    </location>
</feature>
<evidence type="ECO:0000256" key="3">
    <source>
        <dbReference type="ARBA" id="ARBA00022786"/>
    </source>
</evidence>
<keyword evidence="3" id="KW-0833">Ubl conjugation pathway</keyword>
<evidence type="ECO:0000256" key="1">
    <source>
        <dbReference type="ARBA" id="ARBA00002668"/>
    </source>
</evidence>